<evidence type="ECO:0000313" key="2">
    <source>
        <dbReference type="Proteomes" id="UP000183794"/>
    </source>
</evidence>
<dbReference type="RefSeq" id="WP_075518589.1">
    <property type="nucleotide sequence ID" value="NZ_FPLD01000136.1"/>
</dbReference>
<name>A0A1L0F892_9GAMM</name>
<gene>
    <name evidence="1" type="ORF">NVI5450_4710</name>
</gene>
<dbReference type="InterPro" id="IPR037883">
    <property type="entry name" value="Knr4/Smi1-like_sf"/>
</dbReference>
<dbReference type="SUPFAM" id="SSF160631">
    <property type="entry name" value="SMI1/KNR4-like"/>
    <property type="match status" value="1"/>
</dbReference>
<evidence type="ECO:0000313" key="1">
    <source>
        <dbReference type="EMBL" id="SGZ18970.1"/>
    </source>
</evidence>
<sequence length="142" mass="16462">MGRYTDLIPKIEASGTEYFKQEFGEPERRLVPLKEINKIRKEFPGIPEDFLDYLLEVGEGCIGDMLCDIFIPRRLKEMHDEDHIDVEIDLTTNLVCFYADDDAFAAFLPDDGWKIVNAYHAFSEIEPSVRNSFEEYIRAMAS</sequence>
<accession>A0A1L0F892</accession>
<organism evidence="1 2">
    <name type="scientific">Moritella viscosa</name>
    <dbReference type="NCBI Taxonomy" id="80854"/>
    <lineage>
        <taxon>Bacteria</taxon>
        <taxon>Pseudomonadati</taxon>
        <taxon>Pseudomonadota</taxon>
        <taxon>Gammaproteobacteria</taxon>
        <taxon>Alteromonadales</taxon>
        <taxon>Moritellaceae</taxon>
        <taxon>Moritella</taxon>
    </lineage>
</organism>
<dbReference type="OrthoDB" id="2623344at2"/>
<dbReference type="EMBL" id="FPLD01000136">
    <property type="protein sequence ID" value="SGZ18970.1"/>
    <property type="molecule type" value="Genomic_DNA"/>
</dbReference>
<proteinExistence type="predicted"/>
<dbReference type="AlphaFoldDB" id="A0A1L0F892"/>
<protein>
    <recommendedName>
        <fullName evidence="3">Knr4/Smi1-like domain-containing protein</fullName>
    </recommendedName>
</protein>
<reference evidence="1 2" key="1">
    <citation type="submission" date="2016-11" db="EMBL/GenBank/DDBJ databases">
        <authorList>
            <person name="Jaros S."/>
            <person name="Januszkiewicz K."/>
            <person name="Wedrychowicz H."/>
        </authorList>
    </citation>
    <scope>NUCLEOTIDE SEQUENCE [LARGE SCALE GENOMIC DNA]</scope>
    <source>
        <strain evidence="1">NVI 5450</strain>
    </source>
</reference>
<dbReference type="Proteomes" id="UP000183794">
    <property type="component" value="Unassembled WGS sequence"/>
</dbReference>
<evidence type="ECO:0008006" key="3">
    <source>
        <dbReference type="Google" id="ProtNLM"/>
    </source>
</evidence>